<dbReference type="PANTHER" id="PTHR13608:SF3">
    <property type="entry name" value="ARMADILLO-LIKE HELICAL DOMAIN-CONTAINING PROTEIN 3"/>
    <property type="match status" value="1"/>
</dbReference>
<evidence type="ECO:0000259" key="6">
    <source>
        <dbReference type="SMART" id="SM01158"/>
    </source>
</evidence>
<accession>A0A316VI09</accession>
<dbReference type="Pfam" id="PF08427">
    <property type="entry name" value="ARMH3_C"/>
    <property type="match status" value="1"/>
</dbReference>
<dbReference type="SMART" id="SM01158">
    <property type="entry name" value="DUF1741"/>
    <property type="match status" value="1"/>
</dbReference>
<feature type="region of interest" description="Disordered" evidence="5">
    <location>
        <begin position="1"/>
        <end position="28"/>
    </location>
</feature>
<dbReference type="RefSeq" id="XP_025357599.1">
    <property type="nucleotide sequence ID" value="XM_025498199.1"/>
</dbReference>
<evidence type="ECO:0000256" key="5">
    <source>
        <dbReference type="SAM" id="MobiDB-lite"/>
    </source>
</evidence>
<dbReference type="GO" id="GO:0016020">
    <property type="term" value="C:membrane"/>
    <property type="evidence" value="ECO:0007669"/>
    <property type="project" value="UniProtKB-SubCell"/>
</dbReference>
<evidence type="ECO:0000313" key="7">
    <source>
        <dbReference type="EMBL" id="PWN37297.1"/>
    </source>
</evidence>
<feature type="compositionally biased region" description="Polar residues" evidence="5">
    <location>
        <begin position="872"/>
        <end position="891"/>
    </location>
</feature>
<dbReference type="Proteomes" id="UP000245771">
    <property type="component" value="Unassembled WGS sequence"/>
</dbReference>
<feature type="compositionally biased region" description="Polar residues" evidence="5">
    <location>
        <begin position="50"/>
        <end position="74"/>
    </location>
</feature>
<dbReference type="InterPro" id="IPR013636">
    <property type="entry name" value="ARMH3_C"/>
</dbReference>
<dbReference type="AlphaFoldDB" id="A0A316VI09"/>
<evidence type="ECO:0000256" key="2">
    <source>
        <dbReference type="ARBA" id="ARBA00022692"/>
    </source>
</evidence>
<feature type="compositionally biased region" description="Polar residues" evidence="5">
    <location>
        <begin position="234"/>
        <end position="247"/>
    </location>
</feature>
<evidence type="ECO:0000256" key="3">
    <source>
        <dbReference type="ARBA" id="ARBA00022989"/>
    </source>
</evidence>
<reference evidence="7 8" key="1">
    <citation type="journal article" date="2018" name="Mol. Biol. Evol.">
        <title>Broad Genomic Sampling Reveals a Smut Pathogenic Ancestry of the Fungal Clade Ustilaginomycotina.</title>
        <authorList>
            <person name="Kijpornyongpan T."/>
            <person name="Mondo S.J."/>
            <person name="Barry K."/>
            <person name="Sandor L."/>
            <person name="Lee J."/>
            <person name="Lipzen A."/>
            <person name="Pangilinan J."/>
            <person name="LaButti K."/>
            <person name="Hainaut M."/>
            <person name="Henrissat B."/>
            <person name="Grigoriev I.V."/>
            <person name="Spatafora J.W."/>
            <person name="Aime M.C."/>
        </authorList>
    </citation>
    <scope>NUCLEOTIDE SEQUENCE [LARGE SCALE GENOMIC DNA]</scope>
    <source>
        <strain evidence="7 8">MCA 3882</strain>
    </source>
</reference>
<dbReference type="PANTHER" id="PTHR13608">
    <property type="entry name" value="ARMADILLO-LIKE HELICAL DOMAIN-CONTAINING PROTEIN 3"/>
    <property type="match status" value="1"/>
</dbReference>
<feature type="region of interest" description="Disordered" evidence="5">
    <location>
        <begin position="220"/>
        <end position="252"/>
    </location>
</feature>
<feature type="compositionally biased region" description="Polar residues" evidence="5">
    <location>
        <begin position="14"/>
        <end position="28"/>
    </location>
</feature>
<keyword evidence="2" id="KW-0812">Transmembrane</keyword>
<dbReference type="GeneID" id="37019980"/>
<gene>
    <name evidence="7" type="ORF">FA14DRAFT_159412</name>
</gene>
<feature type="compositionally biased region" description="Polar residues" evidence="5">
    <location>
        <begin position="821"/>
        <end position="831"/>
    </location>
</feature>
<proteinExistence type="predicted"/>
<evidence type="ECO:0000256" key="4">
    <source>
        <dbReference type="ARBA" id="ARBA00023136"/>
    </source>
</evidence>
<organism evidence="7 8">
    <name type="scientific">Meira miltonrushii</name>
    <dbReference type="NCBI Taxonomy" id="1280837"/>
    <lineage>
        <taxon>Eukaryota</taxon>
        <taxon>Fungi</taxon>
        <taxon>Dikarya</taxon>
        <taxon>Basidiomycota</taxon>
        <taxon>Ustilaginomycotina</taxon>
        <taxon>Exobasidiomycetes</taxon>
        <taxon>Exobasidiales</taxon>
        <taxon>Brachybasidiaceae</taxon>
        <taxon>Meira</taxon>
    </lineage>
</organism>
<dbReference type="OrthoDB" id="2012278at2759"/>
<keyword evidence="3" id="KW-1133">Transmembrane helix</keyword>
<dbReference type="InterPro" id="IPR039868">
    <property type="entry name" value="ARMD3-like"/>
</dbReference>
<dbReference type="GO" id="GO:0005829">
    <property type="term" value="C:cytosol"/>
    <property type="evidence" value="ECO:0007669"/>
    <property type="project" value="TreeGrafter"/>
</dbReference>
<sequence>MSAYNTPVKKGMRRNSSFATSSPAKTQFRSKFSVSYEALLSGEHPWLGTSGSQSSSLNATPGSSYSNQGGSYFSPSGKKPSAPRTRFFADLLCLKVEPSTLESLFSTITSRQLTDDDETGKGARIRDNVGSLWRECLRIWQDVPHHSDFSTSSANSSEEVRRSNAVDTLIELSRCILSKNFVHSSSSLDLIWIFAGGIDEADDVFEDLVSAIDEGLRGELDNLNHQPRRPGRIPSSNDLDNDATPQRNAAAFNKPKELPTLAELLFHRRKAVHLAIIWISYTFMTNLSAYFIRRDLFVSASSLLNTIQTIVRTTQQSRTDGAGLADEDAELLRSTVRDTNFLIGLLAGLGQSSSSGTGLAGGFRAMEASSSPYFRRMCDWVDAGSMNLIREASAYDLEQAWRAFLVEVESSQDSSSPTKNGAGAASGISASIGMVTESFRKIGFSGESSTVDPNLPPACTSCLLPIYLLCRANTVFVEIVMREHVKGQDSLQGKDDLQKPSFASALISLMSYLSTHGALSERSKSYSRLALLIPLTLLASPAGVAALITAERPDDIAAIKLCTQRSGPLPVRAMASTDQGSSLGSFFSQFTAQQKDGQRGAGNRKQLLPFVLDTCVQYIRHNLRKRLDMPGYLICLHLVQTSIQTCADRKVQLEYGEWPDVWATINSTIAFLVGRHAELQGVEVSKLGQALLSTLGLALLESDRFLQSRHDVNILVYEMVRSAESLRKLANISARSGNTNGSSHVDQRTLSSAIPMWPLIESTLARFDEKLIEWAEKKGGSGGFGLSFSVSSYLPTRFAGSGSSTPNEKTADETSNERGSRPSSSAGQASKSAPKRLPDIQTVLSLISSLDMEQIIHVYNIELEGGGGGGSSVRTNSRPGQSRFTQPPQQQRKGEAIIDEEWLERAESQSLSEAFRFASEDMRAFTN</sequence>
<dbReference type="InParanoid" id="A0A316VI09"/>
<feature type="domain" description="Armadillo-like helical" evidence="6">
    <location>
        <begin position="598"/>
        <end position="926"/>
    </location>
</feature>
<feature type="region of interest" description="Disordered" evidence="5">
    <location>
        <begin position="50"/>
        <end position="79"/>
    </location>
</feature>
<dbReference type="EMBL" id="KZ819602">
    <property type="protein sequence ID" value="PWN37297.1"/>
    <property type="molecule type" value="Genomic_DNA"/>
</dbReference>
<feature type="compositionally biased region" description="Basic and acidic residues" evidence="5">
    <location>
        <begin position="809"/>
        <end position="820"/>
    </location>
</feature>
<evidence type="ECO:0000313" key="8">
    <source>
        <dbReference type="Proteomes" id="UP000245771"/>
    </source>
</evidence>
<protein>
    <recommendedName>
        <fullName evidence="6">Armadillo-like helical domain-containing protein</fullName>
    </recommendedName>
</protein>
<comment type="subcellular location">
    <subcellularLocation>
        <location evidence="1">Membrane</location>
    </subcellularLocation>
</comment>
<evidence type="ECO:0000256" key="1">
    <source>
        <dbReference type="ARBA" id="ARBA00004370"/>
    </source>
</evidence>
<keyword evidence="8" id="KW-1185">Reference proteome</keyword>
<feature type="region of interest" description="Disordered" evidence="5">
    <location>
        <begin position="798"/>
        <end position="835"/>
    </location>
</feature>
<feature type="region of interest" description="Disordered" evidence="5">
    <location>
        <begin position="866"/>
        <end position="894"/>
    </location>
</feature>
<name>A0A316VI09_9BASI</name>
<keyword evidence="4" id="KW-0472">Membrane</keyword>